<dbReference type="OrthoDB" id="8949317at2759"/>
<evidence type="ECO:0000313" key="2">
    <source>
        <dbReference type="Proteomes" id="UP000551127"/>
    </source>
</evidence>
<gene>
    <name evidence="1" type="primary">Ervfrd1</name>
    <name evidence="1" type="ORF">BUCABY_R16080</name>
</gene>
<dbReference type="InterPro" id="IPR018154">
    <property type="entry name" value="TLV/ENV_coat_polyprotein"/>
</dbReference>
<comment type="caution">
    <text evidence="1">The sequence shown here is derived from an EMBL/GenBank/DDBJ whole genome shotgun (WGS) entry which is preliminary data.</text>
</comment>
<proteinExistence type="predicted"/>
<reference evidence="1 2" key="1">
    <citation type="submission" date="2019-09" db="EMBL/GenBank/DDBJ databases">
        <title>Bird 10,000 Genomes (B10K) Project - Family phase.</title>
        <authorList>
            <person name="Zhang G."/>
        </authorList>
    </citation>
    <scope>NUCLEOTIDE SEQUENCE [LARGE SCALE GENOMIC DNA]</scope>
    <source>
        <strain evidence="1">B10K-DU-012-80</strain>
    </source>
</reference>
<dbReference type="Pfam" id="PF00429">
    <property type="entry name" value="TLV_coat"/>
    <property type="match status" value="1"/>
</dbReference>
<evidence type="ECO:0000313" key="1">
    <source>
        <dbReference type="EMBL" id="NWR57590.1"/>
    </source>
</evidence>
<name>A0A7K4YET8_BUCAB</name>
<dbReference type="AlphaFoldDB" id="A0A7K4YET8"/>
<organism evidence="1 2">
    <name type="scientific">Bucorvus abyssinicus</name>
    <name type="common">Northern ground-hornbill</name>
    <name type="synonym">Abyssinian ground-hornbill</name>
    <dbReference type="NCBI Taxonomy" id="153643"/>
    <lineage>
        <taxon>Eukaryota</taxon>
        <taxon>Metazoa</taxon>
        <taxon>Chordata</taxon>
        <taxon>Craniata</taxon>
        <taxon>Vertebrata</taxon>
        <taxon>Euteleostomi</taxon>
        <taxon>Archelosauria</taxon>
        <taxon>Archosauria</taxon>
        <taxon>Dinosauria</taxon>
        <taxon>Saurischia</taxon>
        <taxon>Theropoda</taxon>
        <taxon>Coelurosauria</taxon>
        <taxon>Aves</taxon>
        <taxon>Neognathae</taxon>
        <taxon>Neoaves</taxon>
        <taxon>Telluraves</taxon>
        <taxon>Coraciimorphae</taxon>
        <taxon>Bucerotiformes</taxon>
        <taxon>Bucorvidae</taxon>
        <taxon>Bucorvus</taxon>
    </lineage>
</organism>
<protein>
    <submittedName>
        <fullName evidence="1">SYCY2 protein</fullName>
    </submittedName>
</protein>
<sequence>WENNTHLSLAQQVVKAANKTSCWVCTHFPERWGQGLPLLGIPIPSNISWDKPGVNAAFDGARELETQEWEISIPVPSDKYCLCVERRSKTDCSRETVFVGNFSGCAQIIPAGTRSVGRKYPSWPVPGGRGWYWICGTRARKVLPVNWSGVCTLGAVVPNMTVISLLKGEEPARIGTFLRRSRRNAPLVENDAAFHSFARQLIPWLGESELENTLINISAAVETMVRGTAALEEEASWGAEVTAQDRMALDMLSASQGGVCTERNASCCLYVDQSGRVATNLHEIQQQTRVLHEIQQDDTSLGFAKVWDWLT</sequence>
<feature type="non-terminal residue" evidence="1">
    <location>
        <position position="311"/>
    </location>
</feature>
<dbReference type="Proteomes" id="UP000551127">
    <property type="component" value="Unassembled WGS sequence"/>
</dbReference>
<accession>A0A7K4YET8</accession>
<dbReference type="EMBL" id="VYZL01001512">
    <property type="protein sequence ID" value="NWR57590.1"/>
    <property type="molecule type" value="Genomic_DNA"/>
</dbReference>
<dbReference type="SUPFAM" id="SSF58069">
    <property type="entry name" value="Virus ectodomain"/>
    <property type="match status" value="1"/>
</dbReference>
<keyword evidence="2" id="KW-1185">Reference proteome</keyword>
<dbReference type="PANTHER" id="PTHR10424">
    <property type="entry name" value="VIRAL ENVELOPE PROTEIN"/>
    <property type="match status" value="1"/>
</dbReference>
<feature type="non-terminal residue" evidence="1">
    <location>
        <position position="1"/>
    </location>
</feature>
<dbReference type="Gene3D" id="1.10.287.210">
    <property type="match status" value="1"/>
</dbReference>